<dbReference type="Gene3D" id="3.40.30.10">
    <property type="entry name" value="Glutaredoxin"/>
    <property type="match status" value="1"/>
</dbReference>
<keyword evidence="4" id="KW-1185">Reference proteome</keyword>
<reference evidence="3 4" key="1">
    <citation type="journal article" date="2020" name="ISME J.">
        <title>Uncovering the hidden diversity of litter-decomposition mechanisms in mushroom-forming fungi.</title>
        <authorList>
            <person name="Floudas D."/>
            <person name="Bentzer J."/>
            <person name="Ahren D."/>
            <person name="Johansson T."/>
            <person name="Persson P."/>
            <person name="Tunlid A."/>
        </authorList>
    </citation>
    <scope>NUCLEOTIDE SEQUENCE [LARGE SCALE GENOMIC DNA]</scope>
    <source>
        <strain evidence="3 4">CBS 101986</strain>
    </source>
</reference>
<dbReference type="InterPro" id="IPR054416">
    <property type="entry name" value="GST_UstS-like_C"/>
</dbReference>
<dbReference type="Proteomes" id="UP000567179">
    <property type="component" value="Unassembled WGS sequence"/>
</dbReference>
<proteinExistence type="predicted"/>
<keyword evidence="1" id="KW-0472">Membrane</keyword>
<dbReference type="Gene3D" id="1.20.1050.10">
    <property type="match status" value="1"/>
</dbReference>
<name>A0A8H5B8Q1_9AGAR</name>
<dbReference type="InterPro" id="IPR004045">
    <property type="entry name" value="Glutathione_S-Trfase_N"/>
</dbReference>
<dbReference type="SUPFAM" id="SSF52833">
    <property type="entry name" value="Thioredoxin-like"/>
    <property type="match status" value="1"/>
</dbReference>
<evidence type="ECO:0000259" key="2">
    <source>
        <dbReference type="PROSITE" id="PS50404"/>
    </source>
</evidence>
<feature type="transmembrane region" description="Helical" evidence="1">
    <location>
        <begin position="96"/>
        <end position="116"/>
    </location>
</feature>
<dbReference type="AlphaFoldDB" id="A0A8H5B8Q1"/>
<dbReference type="InterPro" id="IPR036249">
    <property type="entry name" value="Thioredoxin-like_sf"/>
</dbReference>
<comment type="caution">
    <text evidence="3">The sequence shown here is derived from an EMBL/GenBank/DDBJ whole genome shotgun (WGS) entry which is preliminary data.</text>
</comment>
<dbReference type="Pfam" id="PF13409">
    <property type="entry name" value="GST_N_2"/>
    <property type="match status" value="1"/>
</dbReference>
<keyword evidence="1" id="KW-0812">Transmembrane</keyword>
<evidence type="ECO:0000256" key="1">
    <source>
        <dbReference type="SAM" id="Phobius"/>
    </source>
</evidence>
<dbReference type="EMBL" id="JAACJJ010000032">
    <property type="protein sequence ID" value="KAF5317677.1"/>
    <property type="molecule type" value="Genomic_DNA"/>
</dbReference>
<organism evidence="3 4">
    <name type="scientific">Psilocybe cf. subviscida</name>
    <dbReference type="NCBI Taxonomy" id="2480587"/>
    <lineage>
        <taxon>Eukaryota</taxon>
        <taxon>Fungi</taxon>
        <taxon>Dikarya</taxon>
        <taxon>Basidiomycota</taxon>
        <taxon>Agaricomycotina</taxon>
        <taxon>Agaricomycetes</taxon>
        <taxon>Agaricomycetidae</taxon>
        <taxon>Agaricales</taxon>
        <taxon>Agaricineae</taxon>
        <taxon>Strophariaceae</taxon>
        <taxon>Psilocybe</taxon>
    </lineage>
</organism>
<gene>
    <name evidence="3" type="ORF">D9619_012680</name>
</gene>
<keyword evidence="1" id="KW-1133">Transmembrane helix</keyword>
<protein>
    <recommendedName>
        <fullName evidence="2">GST N-terminal domain-containing protein</fullName>
    </recommendedName>
</protein>
<sequence>MADKMCLKLKGLTFETRYVEYPDIEPFQKENGFEPTSIKPDGSSFYTLPAIFDPSTGAKVTDSWNIAIYLDKTYPNTPKVMPTGTLSLQRAWVDTAFSYLVLSFPFIAALGVAQMTPRSVPHFRRLGEFLTGKPFDEILPQGEEAIVMWAKLKEAMGKIDAWYFAGETELESVGKEKGPFVGGGTPLFADIVVIAYLLGQRRAWGEQGEKWIEVCTWHGGRWGRLVAQAEELDIV</sequence>
<feature type="domain" description="GST N-terminal" evidence="2">
    <location>
        <begin position="1"/>
        <end position="78"/>
    </location>
</feature>
<evidence type="ECO:0000313" key="3">
    <source>
        <dbReference type="EMBL" id="KAF5317677.1"/>
    </source>
</evidence>
<evidence type="ECO:0000313" key="4">
    <source>
        <dbReference type="Proteomes" id="UP000567179"/>
    </source>
</evidence>
<dbReference type="PROSITE" id="PS50404">
    <property type="entry name" value="GST_NTER"/>
    <property type="match status" value="1"/>
</dbReference>
<dbReference type="Pfam" id="PF22041">
    <property type="entry name" value="GST_C_7"/>
    <property type="match status" value="1"/>
</dbReference>
<dbReference type="OrthoDB" id="4951845at2759"/>
<accession>A0A8H5B8Q1</accession>